<protein>
    <submittedName>
        <fullName evidence="1">Uncharacterized protein</fullName>
    </submittedName>
</protein>
<sequence length="30" mass="3041">MQPIVPPPAAAANASACWPLQTSPTLSFSS</sequence>
<dbReference type="EMBL" id="GGEC01082935">
    <property type="protein sequence ID" value="MBX63419.1"/>
    <property type="molecule type" value="Transcribed_RNA"/>
</dbReference>
<organism evidence="1">
    <name type="scientific">Rhizophora mucronata</name>
    <name type="common">Asiatic mangrove</name>
    <dbReference type="NCBI Taxonomy" id="61149"/>
    <lineage>
        <taxon>Eukaryota</taxon>
        <taxon>Viridiplantae</taxon>
        <taxon>Streptophyta</taxon>
        <taxon>Embryophyta</taxon>
        <taxon>Tracheophyta</taxon>
        <taxon>Spermatophyta</taxon>
        <taxon>Magnoliopsida</taxon>
        <taxon>eudicotyledons</taxon>
        <taxon>Gunneridae</taxon>
        <taxon>Pentapetalae</taxon>
        <taxon>rosids</taxon>
        <taxon>fabids</taxon>
        <taxon>Malpighiales</taxon>
        <taxon>Rhizophoraceae</taxon>
        <taxon>Rhizophora</taxon>
    </lineage>
</organism>
<proteinExistence type="predicted"/>
<evidence type="ECO:0000313" key="1">
    <source>
        <dbReference type="EMBL" id="MBX63419.1"/>
    </source>
</evidence>
<dbReference type="AlphaFoldDB" id="A0A2P2Q972"/>
<reference evidence="1" key="1">
    <citation type="submission" date="2018-02" db="EMBL/GenBank/DDBJ databases">
        <title>Rhizophora mucronata_Transcriptome.</title>
        <authorList>
            <person name="Meera S.P."/>
            <person name="Sreeshan A."/>
            <person name="Augustine A."/>
        </authorList>
    </citation>
    <scope>NUCLEOTIDE SEQUENCE</scope>
    <source>
        <tissue evidence="1">Leaf</tissue>
    </source>
</reference>
<accession>A0A2P2Q972</accession>
<name>A0A2P2Q972_RHIMU</name>